<dbReference type="InterPro" id="IPR013611">
    <property type="entry name" value="Transp-assoc_OB_typ2"/>
</dbReference>
<dbReference type="SUPFAM" id="SSF52540">
    <property type="entry name" value="P-loop containing nucleoside triphosphate hydrolases"/>
    <property type="match status" value="1"/>
</dbReference>
<proteinExistence type="predicted"/>
<keyword evidence="1" id="KW-0813">Transport</keyword>
<reference evidence="7" key="1">
    <citation type="submission" date="2016-11" db="EMBL/GenBank/DDBJ databases">
        <authorList>
            <person name="Varghese N."/>
            <person name="Submissions S."/>
        </authorList>
    </citation>
    <scope>NUCLEOTIDE SEQUENCE [LARGE SCALE GENOMIC DNA]</scope>
    <source>
        <strain evidence="7">DSM 18095</strain>
    </source>
</reference>
<keyword evidence="3" id="KW-0067">ATP-binding</keyword>
<dbReference type="SUPFAM" id="SSF50331">
    <property type="entry name" value="MOP-like"/>
    <property type="match status" value="1"/>
</dbReference>
<dbReference type="EMBL" id="FQTY01000005">
    <property type="protein sequence ID" value="SHE72054.1"/>
    <property type="molecule type" value="Genomic_DNA"/>
</dbReference>
<dbReference type="Proteomes" id="UP000184114">
    <property type="component" value="Unassembled WGS sequence"/>
</dbReference>
<dbReference type="PROSITE" id="PS50893">
    <property type="entry name" value="ABC_TRANSPORTER_2"/>
    <property type="match status" value="1"/>
</dbReference>
<evidence type="ECO:0000313" key="6">
    <source>
        <dbReference type="EMBL" id="SHE72054.1"/>
    </source>
</evidence>
<dbReference type="InterPro" id="IPR003439">
    <property type="entry name" value="ABC_transporter-like_ATP-bd"/>
</dbReference>
<feature type="domain" description="ABC transporter" evidence="5">
    <location>
        <begin position="4"/>
        <end position="234"/>
    </location>
</feature>
<dbReference type="GO" id="GO:0016887">
    <property type="term" value="F:ATP hydrolysis activity"/>
    <property type="evidence" value="ECO:0007669"/>
    <property type="project" value="InterPro"/>
</dbReference>
<sequence length="341" mass="38350">MSKIILKNIEKSFNKIKVLNNINFEVEEGKVVSLLGSSGCGKTTTLKIIAGLIKPDSGEILLGEDNITNSPVEKRGTVIVFQDYLLFPHLNVEENIGFGLKMSRVSKKDIGIKVEKMLELVQLKGYNKKYPNELSGGQQQRVALARALAIEPKVLLLDEPFSSLDTKLREDMREFTLGIQRKLNITTILVTHDKEEALMSSDKIAIMLNGEIKQFGTPEELYERPNSIEVADFFGDKNYICCEIINGIFVSDLLSFSIEMEDLENSKAMIKPEDIKIYPKGTTELEGIILSRKYAGERVYYTILVRGMELKVISQTSKIYKVGDKISIDINIEGIKIFKGK</sequence>
<dbReference type="Pfam" id="PF08402">
    <property type="entry name" value="TOBE_2"/>
    <property type="match status" value="1"/>
</dbReference>
<dbReference type="GO" id="GO:0005524">
    <property type="term" value="F:ATP binding"/>
    <property type="evidence" value="ECO:0007669"/>
    <property type="project" value="UniProtKB-KW"/>
</dbReference>
<accession>A0A1M4VSN1</accession>
<dbReference type="SMART" id="SM00382">
    <property type="entry name" value="AAA"/>
    <property type="match status" value="1"/>
</dbReference>
<dbReference type="PANTHER" id="PTHR42781:SF4">
    <property type="entry name" value="SPERMIDINE_PUTRESCINE IMPORT ATP-BINDING PROTEIN POTA"/>
    <property type="match status" value="1"/>
</dbReference>
<dbReference type="FunFam" id="3.40.50.300:FF:000425">
    <property type="entry name" value="Probable ABC transporter, ATP-binding subunit"/>
    <property type="match status" value="1"/>
</dbReference>
<evidence type="ECO:0000313" key="7">
    <source>
        <dbReference type="Proteomes" id="UP000184114"/>
    </source>
</evidence>
<evidence type="ECO:0000256" key="3">
    <source>
        <dbReference type="ARBA" id="ARBA00022840"/>
    </source>
</evidence>
<gene>
    <name evidence="6" type="ORF">SAMN02745784_01614</name>
</gene>
<dbReference type="Pfam" id="PF00005">
    <property type="entry name" value="ABC_tran"/>
    <property type="match status" value="1"/>
</dbReference>
<dbReference type="InterPro" id="IPR027417">
    <property type="entry name" value="P-loop_NTPase"/>
</dbReference>
<dbReference type="InterPro" id="IPR003593">
    <property type="entry name" value="AAA+_ATPase"/>
</dbReference>
<name>A0A1M4VSN1_9FIRM</name>
<dbReference type="EC" id="7.6.2.9" evidence="4"/>
<keyword evidence="2" id="KW-0547">Nucleotide-binding</keyword>
<dbReference type="STRING" id="1123404.SAMN02745784_01614"/>
<dbReference type="RefSeq" id="WP_072975179.1">
    <property type="nucleotide sequence ID" value="NZ_FQTY01000005.1"/>
</dbReference>
<dbReference type="Gene3D" id="3.40.50.300">
    <property type="entry name" value="P-loop containing nucleotide triphosphate hydrolases"/>
    <property type="match status" value="1"/>
</dbReference>
<dbReference type="PROSITE" id="PS00211">
    <property type="entry name" value="ABC_TRANSPORTER_1"/>
    <property type="match status" value="1"/>
</dbReference>
<dbReference type="InterPro" id="IPR008995">
    <property type="entry name" value="Mo/tungstate-bd_C_term_dom"/>
</dbReference>
<dbReference type="GO" id="GO:0015418">
    <property type="term" value="F:ABC-type quaternary ammonium compound transporting activity"/>
    <property type="evidence" value="ECO:0007669"/>
    <property type="project" value="UniProtKB-EC"/>
</dbReference>
<evidence type="ECO:0000256" key="1">
    <source>
        <dbReference type="ARBA" id="ARBA00022448"/>
    </source>
</evidence>
<protein>
    <recommendedName>
        <fullName evidence="4">ABC-type quaternary amine transporter</fullName>
        <ecNumber evidence="4">7.6.2.9</ecNumber>
    </recommendedName>
</protein>
<dbReference type="InterPro" id="IPR050093">
    <property type="entry name" value="ABC_SmlMolc_Importer"/>
</dbReference>
<dbReference type="GO" id="GO:0043190">
    <property type="term" value="C:ATP-binding cassette (ABC) transporter complex"/>
    <property type="evidence" value="ECO:0007669"/>
    <property type="project" value="InterPro"/>
</dbReference>
<dbReference type="InterPro" id="IPR017871">
    <property type="entry name" value="ABC_transporter-like_CS"/>
</dbReference>
<dbReference type="PANTHER" id="PTHR42781">
    <property type="entry name" value="SPERMIDINE/PUTRESCINE IMPORT ATP-BINDING PROTEIN POTA"/>
    <property type="match status" value="1"/>
</dbReference>
<keyword evidence="7" id="KW-1185">Reference proteome</keyword>
<evidence type="ECO:0000256" key="2">
    <source>
        <dbReference type="ARBA" id="ARBA00022741"/>
    </source>
</evidence>
<dbReference type="GeneID" id="90993662"/>
<evidence type="ECO:0000256" key="4">
    <source>
        <dbReference type="ARBA" id="ARBA00066388"/>
    </source>
</evidence>
<organism evidence="6 7">
    <name type="scientific">Tissierella praeacuta DSM 18095</name>
    <dbReference type="NCBI Taxonomy" id="1123404"/>
    <lineage>
        <taxon>Bacteria</taxon>
        <taxon>Bacillati</taxon>
        <taxon>Bacillota</taxon>
        <taxon>Tissierellia</taxon>
        <taxon>Tissierellales</taxon>
        <taxon>Tissierellaceae</taxon>
        <taxon>Tissierella</taxon>
    </lineage>
</organism>
<evidence type="ECO:0000259" key="5">
    <source>
        <dbReference type="PROSITE" id="PS50893"/>
    </source>
</evidence>
<dbReference type="AlphaFoldDB" id="A0A1M4VSN1"/>